<dbReference type="InterPro" id="IPR018392">
    <property type="entry name" value="LysM"/>
</dbReference>
<reference evidence="5" key="1">
    <citation type="journal article" date="2017" name="Nature">
        <title>The sunflower genome provides insights into oil metabolism, flowering and Asterid evolution.</title>
        <authorList>
            <person name="Badouin H."/>
            <person name="Gouzy J."/>
            <person name="Grassa C.J."/>
            <person name="Murat F."/>
            <person name="Staton S.E."/>
            <person name="Cottret L."/>
            <person name="Lelandais-Briere C."/>
            <person name="Owens G.L."/>
            <person name="Carrere S."/>
            <person name="Mayjonade B."/>
            <person name="Legrand L."/>
            <person name="Gill N."/>
            <person name="Kane N.C."/>
            <person name="Bowers J.E."/>
            <person name="Hubner S."/>
            <person name="Bellec A."/>
            <person name="Berard A."/>
            <person name="Berges H."/>
            <person name="Blanchet N."/>
            <person name="Boniface M.C."/>
            <person name="Brunel D."/>
            <person name="Catrice O."/>
            <person name="Chaidir N."/>
            <person name="Claudel C."/>
            <person name="Donnadieu C."/>
            <person name="Faraut T."/>
            <person name="Fievet G."/>
            <person name="Helmstetter N."/>
            <person name="King M."/>
            <person name="Knapp S.J."/>
            <person name="Lai Z."/>
            <person name="Le Paslier M.C."/>
            <person name="Lippi Y."/>
            <person name="Lorenzon L."/>
            <person name="Mandel J.R."/>
            <person name="Marage G."/>
            <person name="Marchand G."/>
            <person name="Marquand E."/>
            <person name="Bret-Mestries E."/>
            <person name="Morien E."/>
            <person name="Nambeesan S."/>
            <person name="Nguyen T."/>
            <person name="Pegot-Espagnet P."/>
            <person name="Pouilly N."/>
            <person name="Raftis F."/>
            <person name="Sallet E."/>
            <person name="Schiex T."/>
            <person name="Thomas J."/>
            <person name="Vandecasteele C."/>
            <person name="Vares D."/>
            <person name="Vear F."/>
            <person name="Vautrin S."/>
            <person name="Crespi M."/>
            <person name="Mangin B."/>
            <person name="Burke J.M."/>
            <person name="Salse J."/>
            <person name="Munos S."/>
            <person name="Vincourt P."/>
            <person name="Rieseberg L.H."/>
            <person name="Langlade N.B."/>
        </authorList>
    </citation>
    <scope>NUCLEOTIDE SEQUENCE</scope>
    <source>
        <tissue evidence="5">Leaves</tissue>
    </source>
</reference>
<dbReference type="PROSITE" id="PS51782">
    <property type="entry name" value="LYSM"/>
    <property type="match status" value="1"/>
</dbReference>
<evidence type="ECO:0000259" key="4">
    <source>
        <dbReference type="PROSITE" id="PS51782"/>
    </source>
</evidence>
<dbReference type="CDD" id="cd00118">
    <property type="entry name" value="LysM"/>
    <property type="match status" value="1"/>
</dbReference>
<sequence>MASMFAKMVTILSLYLMLVVLVESTSTLIGGLQETDLEVTCNKVIGAQSGDDCTTISKSFKLGLESFLAINPNINCTSIFVGQWLCVNGTLTT</sequence>
<evidence type="ECO:0000256" key="2">
    <source>
        <dbReference type="ARBA" id="ARBA00023026"/>
    </source>
</evidence>
<evidence type="ECO:0000313" key="6">
    <source>
        <dbReference type="Proteomes" id="UP000215914"/>
    </source>
</evidence>
<keyword evidence="2" id="KW-0843">Virulence</keyword>
<dbReference type="SUPFAM" id="SSF54106">
    <property type="entry name" value="LysM domain"/>
    <property type="match status" value="1"/>
</dbReference>
<organism evidence="5 6">
    <name type="scientific">Helianthus annuus</name>
    <name type="common">Common sunflower</name>
    <dbReference type="NCBI Taxonomy" id="4232"/>
    <lineage>
        <taxon>Eukaryota</taxon>
        <taxon>Viridiplantae</taxon>
        <taxon>Streptophyta</taxon>
        <taxon>Embryophyta</taxon>
        <taxon>Tracheophyta</taxon>
        <taxon>Spermatophyta</taxon>
        <taxon>Magnoliopsida</taxon>
        <taxon>eudicotyledons</taxon>
        <taxon>Gunneridae</taxon>
        <taxon>Pentapetalae</taxon>
        <taxon>asterids</taxon>
        <taxon>campanulids</taxon>
        <taxon>Asterales</taxon>
        <taxon>Asteraceae</taxon>
        <taxon>Asteroideae</taxon>
        <taxon>Heliantheae alliance</taxon>
        <taxon>Heliantheae</taxon>
        <taxon>Helianthus</taxon>
    </lineage>
</organism>
<dbReference type="InterPro" id="IPR036779">
    <property type="entry name" value="LysM_dom_sf"/>
</dbReference>
<evidence type="ECO:0000313" key="5">
    <source>
        <dbReference type="EMBL" id="KAF5760630.1"/>
    </source>
</evidence>
<dbReference type="Gene3D" id="3.10.350.10">
    <property type="entry name" value="LysM domain"/>
    <property type="match status" value="1"/>
</dbReference>
<feature type="domain" description="LysM" evidence="4">
    <location>
        <begin position="43"/>
        <end position="87"/>
    </location>
</feature>
<protein>
    <submittedName>
        <fullName evidence="5">LysM domain-containing protein</fullName>
    </submittedName>
</protein>
<dbReference type="Gramene" id="mRNA:HanXRQr2_Chr16g0755721">
    <property type="protein sequence ID" value="mRNA:HanXRQr2_Chr16g0755721"/>
    <property type="gene ID" value="HanXRQr2_Chr16g0755721"/>
</dbReference>
<dbReference type="EMBL" id="MNCJ02000331">
    <property type="protein sequence ID" value="KAF5760630.1"/>
    <property type="molecule type" value="Genomic_DNA"/>
</dbReference>
<dbReference type="SMART" id="SM00257">
    <property type="entry name" value="LysM"/>
    <property type="match status" value="1"/>
</dbReference>
<dbReference type="Proteomes" id="UP000215914">
    <property type="component" value="Unassembled WGS sequence"/>
</dbReference>
<name>A0A9K3GYN3_HELAN</name>
<proteinExistence type="predicted"/>
<dbReference type="Pfam" id="PF01476">
    <property type="entry name" value="LysM"/>
    <property type="match status" value="1"/>
</dbReference>
<dbReference type="AlphaFoldDB" id="A0A9K3GYN3"/>
<comment type="caution">
    <text evidence="5">The sequence shown here is derived from an EMBL/GenBank/DDBJ whole genome shotgun (WGS) entry which is preliminary data.</text>
</comment>
<keyword evidence="6" id="KW-1185">Reference proteome</keyword>
<dbReference type="PANTHER" id="PTHR34997:SF1">
    <property type="entry name" value="PEPTIDOGLYCAN-BINDING LYSIN DOMAIN"/>
    <property type="match status" value="1"/>
</dbReference>
<feature type="signal peptide" evidence="3">
    <location>
        <begin position="1"/>
        <end position="24"/>
    </location>
</feature>
<dbReference type="InterPro" id="IPR052210">
    <property type="entry name" value="LysM1-like"/>
</dbReference>
<evidence type="ECO:0000256" key="3">
    <source>
        <dbReference type="SAM" id="SignalP"/>
    </source>
</evidence>
<keyword evidence="3" id="KW-0732">Signal</keyword>
<gene>
    <name evidence="5" type="ORF">HanXRQr2_Chr16g0755721</name>
</gene>
<accession>A0A9K3GYN3</accession>
<dbReference type="GO" id="GO:0008061">
    <property type="term" value="F:chitin binding"/>
    <property type="evidence" value="ECO:0007669"/>
    <property type="project" value="UniProtKB-KW"/>
</dbReference>
<feature type="chain" id="PRO_5039916461" evidence="3">
    <location>
        <begin position="25"/>
        <end position="93"/>
    </location>
</feature>
<evidence type="ECO:0000256" key="1">
    <source>
        <dbReference type="ARBA" id="ARBA00022669"/>
    </source>
</evidence>
<keyword evidence="1" id="KW-0147">Chitin-binding</keyword>
<dbReference type="PANTHER" id="PTHR34997">
    <property type="entry name" value="AM15"/>
    <property type="match status" value="1"/>
</dbReference>
<reference evidence="5" key="2">
    <citation type="submission" date="2020-06" db="EMBL/GenBank/DDBJ databases">
        <title>Helianthus annuus Genome sequencing and assembly Release 2.</title>
        <authorList>
            <person name="Gouzy J."/>
            <person name="Langlade N."/>
            <person name="Munos S."/>
        </authorList>
    </citation>
    <scope>NUCLEOTIDE SEQUENCE</scope>
    <source>
        <tissue evidence="5">Leaves</tissue>
    </source>
</reference>